<proteinExistence type="predicted"/>
<dbReference type="OrthoDB" id="2685075at2759"/>
<evidence type="ECO:0000256" key="1">
    <source>
        <dbReference type="SAM" id="MobiDB-lite"/>
    </source>
</evidence>
<dbReference type="Proteomes" id="UP000683000">
    <property type="component" value="Unassembled WGS sequence"/>
</dbReference>
<dbReference type="EMBL" id="JAGFBS010000004">
    <property type="protein sequence ID" value="KAG6379773.1"/>
    <property type="molecule type" value="Genomic_DNA"/>
</dbReference>
<accession>A0A8I3ADT9</accession>
<feature type="compositionally biased region" description="Polar residues" evidence="1">
    <location>
        <begin position="25"/>
        <end position="39"/>
    </location>
</feature>
<dbReference type="AlphaFoldDB" id="A0A8I3ADT9"/>
<evidence type="ECO:0000313" key="2">
    <source>
        <dbReference type="EMBL" id="KAG6379773.1"/>
    </source>
</evidence>
<keyword evidence="3" id="KW-1185">Reference proteome</keyword>
<reference evidence="2" key="1">
    <citation type="submission" date="2021-03" db="EMBL/GenBank/DDBJ databases">
        <title>Evolutionary innovations through gain and loss of genes in the ectomycorrhizal Boletales.</title>
        <authorList>
            <person name="Wu G."/>
            <person name="Miyauchi S."/>
            <person name="Morin E."/>
            <person name="Yang Z.-L."/>
            <person name="Xu J."/>
            <person name="Martin F.M."/>
        </authorList>
    </citation>
    <scope>NUCLEOTIDE SEQUENCE</scope>
    <source>
        <strain evidence="2">BR01</strain>
    </source>
</reference>
<comment type="caution">
    <text evidence="2">The sequence shown here is derived from an EMBL/GenBank/DDBJ whole genome shotgun (WGS) entry which is preliminary data.</text>
</comment>
<organism evidence="2 3">
    <name type="scientific">Boletus reticuloceps</name>
    <dbReference type="NCBI Taxonomy" id="495285"/>
    <lineage>
        <taxon>Eukaryota</taxon>
        <taxon>Fungi</taxon>
        <taxon>Dikarya</taxon>
        <taxon>Basidiomycota</taxon>
        <taxon>Agaricomycotina</taxon>
        <taxon>Agaricomycetes</taxon>
        <taxon>Agaricomycetidae</taxon>
        <taxon>Boletales</taxon>
        <taxon>Boletineae</taxon>
        <taxon>Boletaceae</taxon>
        <taxon>Boletoideae</taxon>
        <taxon>Boletus</taxon>
    </lineage>
</organism>
<protein>
    <submittedName>
        <fullName evidence="2">Uncharacterized protein</fullName>
    </submittedName>
</protein>
<evidence type="ECO:0000313" key="3">
    <source>
        <dbReference type="Proteomes" id="UP000683000"/>
    </source>
</evidence>
<name>A0A8I3ADT9_9AGAM</name>
<sequence>MSGPSMLSEPDILPDTALNHPDLVVSSSAGQPTIATPQPLTDRERVMSLEQWIQQEINLGHERLLTDGQRQIELFKAKAAELRNCIDAL</sequence>
<gene>
    <name evidence="2" type="ORF">JVT61DRAFT_10310</name>
</gene>
<feature type="region of interest" description="Disordered" evidence="1">
    <location>
        <begin position="1"/>
        <end position="40"/>
    </location>
</feature>